<dbReference type="SUPFAM" id="SSF50475">
    <property type="entry name" value="FMN-binding split barrel"/>
    <property type="match status" value="1"/>
</dbReference>
<dbReference type="PIRSF" id="PIRSF010372">
    <property type="entry name" value="PaiB"/>
    <property type="match status" value="1"/>
</dbReference>
<sequence length="191" mass="20988">MYAPTQFAAASQADMFHLMTEHPLGALVRLGADGLQADHIPFELVPPSADAPCGLLRAHAGRANPVWQAEDAQVLVLFQGASRYVSPLLYDVEAAGGRVVPTWNYTVVHAHGRLRAIDDPAWILAQMTRLTGRHEDAQAGWKVEDAPREFIDKIVRTTVGIEIAIDRLEAKFKMSQNRTPEDRARVLAAMG</sequence>
<dbReference type="Proteomes" id="UP001204151">
    <property type="component" value="Unassembled WGS sequence"/>
</dbReference>
<dbReference type="Gene3D" id="2.30.110.10">
    <property type="entry name" value="Electron Transport, Fmn-binding Protein, Chain A"/>
    <property type="match status" value="1"/>
</dbReference>
<evidence type="ECO:0000313" key="2">
    <source>
        <dbReference type="Proteomes" id="UP001204151"/>
    </source>
</evidence>
<dbReference type="InterPro" id="IPR007396">
    <property type="entry name" value="TR_PAI2-type"/>
</dbReference>
<reference evidence="1 2" key="1">
    <citation type="submission" date="2022-08" db="EMBL/GenBank/DDBJ databases">
        <title>Reclassification of Massilia species as members of the genera Telluria, Duganella, Pseudoduganella, Mokoshia gen. nov. and Zemynaea gen. nov. using orthogonal and non-orthogonal genome-based approaches.</title>
        <authorList>
            <person name="Bowman J.P."/>
        </authorList>
    </citation>
    <scope>NUCLEOTIDE SEQUENCE [LARGE SCALE GENOMIC DNA]</scope>
    <source>
        <strain evidence="1 2">JCM 31316</strain>
    </source>
</reference>
<evidence type="ECO:0000313" key="1">
    <source>
        <dbReference type="EMBL" id="MCS0581117.1"/>
    </source>
</evidence>
<dbReference type="Pfam" id="PF04299">
    <property type="entry name" value="FMN_bind_2"/>
    <property type="match status" value="1"/>
</dbReference>
<dbReference type="PANTHER" id="PTHR35802:SF1">
    <property type="entry name" value="PROTEASE SYNTHASE AND SPORULATION PROTEIN PAI 2"/>
    <property type="match status" value="1"/>
</dbReference>
<dbReference type="PANTHER" id="PTHR35802">
    <property type="entry name" value="PROTEASE SYNTHASE AND SPORULATION PROTEIN PAI 2"/>
    <property type="match status" value="1"/>
</dbReference>
<keyword evidence="2" id="KW-1185">Reference proteome</keyword>
<gene>
    <name evidence="1" type="ORF">NX784_05895</name>
</gene>
<name>A0ABT1ZMI9_9BURK</name>
<dbReference type="EMBL" id="JANUGW010000003">
    <property type="protein sequence ID" value="MCS0581117.1"/>
    <property type="molecule type" value="Genomic_DNA"/>
</dbReference>
<accession>A0ABT1ZMI9</accession>
<organism evidence="1 2">
    <name type="scientific">Massilia pinisoli</name>
    <dbReference type="NCBI Taxonomy" id="1772194"/>
    <lineage>
        <taxon>Bacteria</taxon>
        <taxon>Pseudomonadati</taxon>
        <taxon>Pseudomonadota</taxon>
        <taxon>Betaproteobacteria</taxon>
        <taxon>Burkholderiales</taxon>
        <taxon>Oxalobacteraceae</taxon>
        <taxon>Telluria group</taxon>
        <taxon>Massilia</taxon>
    </lineage>
</organism>
<dbReference type="InterPro" id="IPR012349">
    <property type="entry name" value="Split_barrel_FMN-bd"/>
</dbReference>
<dbReference type="RefSeq" id="WP_258815733.1">
    <property type="nucleotide sequence ID" value="NZ_JANUGW010000003.1"/>
</dbReference>
<comment type="caution">
    <text evidence="1">The sequence shown here is derived from an EMBL/GenBank/DDBJ whole genome shotgun (WGS) entry which is preliminary data.</text>
</comment>
<protein>
    <submittedName>
        <fullName evidence="1">FMN-binding negative transcriptional regulator</fullName>
    </submittedName>
</protein>
<proteinExistence type="predicted"/>